<dbReference type="InterPro" id="IPR003488">
    <property type="entry name" value="DprA"/>
</dbReference>
<evidence type="ECO:0000256" key="1">
    <source>
        <dbReference type="ARBA" id="ARBA00006525"/>
    </source>
</evidence>
<protein>
    <submittedName>
        <fullName evidence="4">DNA-protecting protein DprA</fullName>
    </submittedName>
</protein>
<reference evidence="4 5" key="1">
    <citation type="submission" date="2017-07" db="EMBL/GenBank/DDBJ databases">
        <title>Recovery of genomes from metagenomes via a dereplication, aggregation, and scoring strategy.</title>
        <authorList>
            <person name="Sieber C.M."/>
            <person name="Probst A.J."/>
            <person name="Sharrar A."/>
            <person name="Thomas B.C."/>
            <person name="Hess M."/>
            <person name="Tringe S.G."/>
            <person name="Banfield J.F."/>
        </authorList>
    </citation>
    <scope>NUCLEOTIDE SEQUENCE [LARGE SCALE GENOMIC DNA]</scope>
    <source>
        <strain evidence="4">JGI_Cruoil_03_51_56</strain>
    </source>
</reference>
<dbReference type="InterPro" id="IPR057666">
    <property type="entry name" value="DrpA_SLOG"/>
</dbReference>
<dbReference type="InterPro" id="IPR010994">
    <property type="entry name" value="RuvA_2-like"/>
</dbReference>
<evidence type="ECO:0000259" key="3">
    <source>
        <dbReference type="Pfam" id="PF17782"/>
    </source>
</evidence>
<dbReference type="Gene3D" id="1.10.10.10">
    <property type="entry name" value="Winged helix-like DNA-binding domain superfamily/Winged helix DNA-binding domain"/>
    <property type="match status" value="1"/>
</dbReference>
<sequence length="362" mass="39749">MGKTDVLREAFIDLYAVPRMTEARLRRLLERFGEPEEILKAGSHDIVEIDGIDSELAAAISSYRRSSETDKRIKNAKSLGVKTVSYQDEGFPANLKELKQMPPVLFVRGEVKDDDRLAIAIVGTRRLTYYGRQVAEKLAWKLAQHSVTVVSGLARGIDTWAHRGALAAGGRTLAVLGCGIDVYYPPENQKLYENISEHGAVLSEFTLGMEPLAMNFPKRNRIVSGLSKGVVAVEAGERSGVLNTVAWAADQGRDVFAVPGRIIDRTSVGTNRLLRDGARIVTSAKDILQELGVALHLEERAKISVAEDEKPVLEFLSGDPLHVDEICQGLGIPMAKLLGVLMQLEVKGLVRQLPGKFFVKRI</sequence>
<name>A0A235BYU1_UNCW3</name>
<gene>
    <name evidence="4" type="primary">dprA</name>
    <name evidence="4" type="ORF">CH330_00385</name>
</gene>
<dbReference type="EMBL" id="NOZP01000007">
    <property type="protein sequence ID" value="OYD17374.1"/>
    <property type="molecule type" value="Genomic_DNA"/>
</dbReference>
<dbReference type="Proteomes" id="UP000215559">
    <property type="component" value="Unassembled WGS sequence"/>
</dbReference>
<feature type="domain" description="DprA winged helix" evidence="3">
    <location>
        <begin position="300"/>
        <end position="356"/>
    </location>
</feature>
<evidence type="ECO:0000259" key="2">
    <source>
        <dbReference type="Pfam" id="PF02481"/>
    </source>
</evidence>
<proteinExistence type="inferred from homology"/>
<dbReference type="PANTHER" id="PTHR43022">
    <property type="entry name" value="PROTEIN SMF"/>
    <property type="match status" value="1"/>
</dbReference>
<organism evidence="4 5">
    <name type="scientific">candidate division WOR-3 bacterium JGI_Cruoil_03_51_56</name>
    <dbReference type="NCBI Taxonomy" id="1973747"/>
    <lineage>
        <taxon>Bacteria</taxon>
        <taxon>Bacteria division WOR-3</taxon>
    </lineage>
</organism>
<feature type="domain" description="Smf/DprA SLOG" evidence="2">
    <location>
        <begin position="83"/>
        <end position="291"/>
    </location>
</feature>
<dbReference type="PANTHER" id="PTHR43022:SF1">
    <property type="entry name" value="PROTEIN SMF"/>
    <property type="match status" value="1"/>
</dbReference>
<dbReference type="InterPro" id="IPR041614">
    <property type="entry name" value="DprA_WH"/>
</dbReference>
<dbReference type="Pfam" id="PF17782">
    <property type="entry name" value="WHD_DprA"/>
    <property type="match status" value="1"/>
</dbReference>
<dbReference type="SUPFAM" id="SSF102405">
    <property type="entry name" value="MCP/YpsA-like"/>
    <property type="match status" value="1"/>
</dbReference>
<evidence type="ECO:0000313" key="5">
    <source>
        <dbReference type="Proteomes" id="UP000215559"/>
    </source>
</evidence>
<dbReference type="NCBIfam" id="TIGR00732">
    <property type="entry name" value="dprA"/>
    <property type="match status" value="1"/>
</dbReference>
<evidence type="ECO:0000313" key="4">
    <source>
        <dbReference type="EMBL" id="OYD17374.1"/>
    </source>
</evidence>
<comment type="caution">
    <text evidence="4">The sequence shown here is derived from an EMBL/GenBank/DDBJ whole genome shotgun (WGS) entry which is preliminary data.</text>
</comment>
<accession>A0A235BYU1</accession>
<dbReference type="Pfam" id="PF02481">
    <property type="entry name" value="DNA_processg_A"/>
    <property type="match status" value="1"/>
</dbReference>
<dbReference type="InterPro" id="IPR036388">
    <property type="entry name" value="WH-like_DNA-bd_sf"/>
</dbReference>
<dbReference type="Gene3D" id="3.40.50.450">
    <property type="match status" value="1"/>
</dbReference>
<dbReference type="GO" id="GO:0009294">
    <property type="term" value="P:DNA-mediated transformation"/>
    <property type="evidence" value="ECO:0007669"/>
    <property type="project" value="InterPro"/>
</dbReference>
<dbReference type="SUPFAM" id="SSF47781">
    <property type="entry name" value="RuvA domain 2-like"/>
    <property type="match status" value="1"/>
</dbReference>
<comment type="similarity">
    <text evidence="1">Belongs to the DprA/Smf family.</text>
</comment>
<dbReference type="AlphaFoldDB" id="A0A235BYU1"/>